<dbReference type="GO" id="GO:0046872">
    <property type="term" value="F:metal ion binding"/>
    <property type="evidence" value="ECO:0007669"/>
    <property type="project" value="InterPro"/>
</dbReference>
<dbReference type="SUPFAM" id="SSF63411">
    <property type="entry name" value="LuxS/MPP-like metallohydrolase"/>
    <property type="match status" value="2"/>
</dbReference>
<dbReference type="InterPro" id="IPR011249">
    <property type="entry name" value="Metalloenz_LuxS/M16"/>
</dbReference>
<dbReference type="AlphaFoldDB" id="A0A948T2C0"/>
<evidence type="ECO:0000259" key="1">
    <source>
        <dbReference type="Pfam" id="PF05193"/>
    </source>
</evidence>
<evidence type="ECO:0000313" key="3">
    <source>
        <dbReference type="Proteomes" id="UP000713596"/>
    </source>
</evidence>
<dbReference type="InterPro" id="IPR007863">
    <property type="entry name" value="Peptidase_M16_C"/>
</dbReference>
<protein>
    <submittedName>
        <fullName evidence="2">Insulinase family protein</fullName>
    </submittedName>
</protein>
<name>A0A948T2C0_9FIRM</name>
<accession>A0A948T2C0</accession>
<gene>
    <name evidence="2" type="ORF">H9882_04425</name>
</gene>
<dbReference type="Proteomes" id="UP000713596">
    <property type="component" value="Unassembled WGS sequence"/>
</dbReference>
<comment type="caution">
    <text evidence="2">The sequence shown here is derived from an EMBL/GenBank/DDBJ whole genome shotgun (WGS) entry which is preliminary data.</text>
</comment>
<dbReference type="NCBIfam" id="NF047422">
    <property type="entry name" value="YfmF_fam"/>
    <property type="match status" value="1"/>
</dbReference>
<reference evidence="2" key="2">
    <citation type="submission" date="2021-04" db="EMBL/GenBank/DDBJ databases">
        <authorList>
            <person name="Gilroy R."/>
        </authorList>
    </citation>
    <scope>NUCLEOTIDE SEQUENCE</scope>
    <source>
        <strain evidence="2">B5_2728</strain>
    </source>
</reference>
<evidence type="ECO:0000313" key="2">
    <source>
        <dbReference type="EMBL" id="MBU3806118.1"/>
    </source>
</evidence>
<reference evidence="2" key="1">
    <citation type="journal article" date="2021" name="PeerJ">
        <title>Extensive microbial diversity within the chicken gut microbiome revealed by metagenomics and culture.</title>
        <authorList>
            <person name="Gilroy R."/>
            <person name="Ravi A."/>
            <person name="Getino M."/>
            <person name="Pursley I."/>
            <person name="Horton D.L."/>
            <person name="Alikhan N.F."/>
            <person name="Baker D."/>
            <person name="Gharbi K."/>
            <person name="Hall N."/>
            <person name="Watson M."/>
            <person name="Adriaenssens E.M."/>
            <person name="Foster-Nyarko E."/>
            <person name="Jarju S."/>
            <person name="Secka A."/>
            <person name="Antonio M."/>
            <person name="Oren A."/>
            <person name="Chaudhuri R.R."/>
            <person name="La Ragione R."/>
            <person name="Hildebrand F."/>
            <person name="Pallen M.J."/>
        </authorList>
    </citation>
    <scope>NUCLEOTIDE SEQUENCE</scope>
    <source>
        <strain evidence="2">B5_2728</strain>
    </source>
</reference>
<sequence>MLQREQIAPGVHLNTIEADKFNRCRISLHFRFPASKEKATEHALLPLVLERGYADCPDMTQFSRQLARLYGASLSVETHMQGATRVISIAVSGIKDRFALQGENLSAAYAQIAFGVAFRPYLEEGLFSQEAVQIEKDTLARQLESEKNDKRLYCVRQARRHFFGNHPAGVERDGYLSQVSAITPASLTQTYQDMLEQAELDVICMGASQQEVRELLQQSLASIHRKPAQLLRQSFIDAKPLEHLEEQMDLAQAKLCMMFTADRCVNPEEMAVFRMAMSVFGGSSTSRLFLNVREKQSLCYYCSCRFVSSTAMMMVDSGVEPKDAERAEQAILEQLHQLMSGEITAQEMEDNRRSVLSGLMAVEDSLAGLENWYYTEILRGGAICTPQQAAQAVQNVTAEQIQGALAGFHYQLGYLITQPREDMTHD</sequence>
<feature type="domain" description="Peptidase M16 C-terminal" evidence="1">
    <location>
        <begin position="182"/>
        <end position="353"/>
    </location>
</feature>
<dbReference type="Gene3D" id="3.30.830.10">
    <property type="entry name" value="Metalloenzyme, LuxS/M16 peptidase-like"/>
    <property type="match status" value="2"/>
</dbReference>
<dbReference type="PANTHER" id="PTHR11851">
    <property type="entry name" value="METALLOPROTEASE"/>
    <property type="match status" value="1"/>
</dbReference>
<organism evidence="2 3">
    <name type="scientific">Candidatus Allofournierella pullistercoris</name>
    <dbReference type="NCBI Taxonomy" id="2838597"/>
    <lineage>
        <taxon>Bacteria</taxon>
        <taxon>Bacillati</taxon>
        <taxon>Bacillota</taxon>
        <taxon>Clostridia</taxon>
        <taxon>Eubacteriales</taxon>
        <taxon>Oscillospiraceae</taxon>
        <taxon>Allofournierella</taxon>
    </lineage>
</organism>
<proteinExistence type="predicted"/>
<dbReference type="PANTHER" id="PTHR11851:SF186">
    <property type="entry name" value="INACTIVE METALLOPROTEASE YMFF-RELATED"/>
    <property type="match status" value="1"/>
</dbReference>
<dbReference type="Pfam" id="PF05193">
    <property type="entry name" value="Peptidase_M16_C"/>
    <property type="match status" value="1"/>
</dbReference>
<dbReference type="InterPro" id="IPR050361">
    <property type="entry name" value="MPP/UQCRC_Complex"/>
</dbReference>
<dbReference type="EMBL" id="JAHLFP010000035">
    <property type="protein sequence ID" value="MBU3806118.1"/>
    <property type="molecule type" value="Genomic_DNA"/>
</dbReference>